<dbReference type="KEGG" id="vg:60324396"/>
<gene>
    <name evidence="2" type="primary">45</name>
    <name evidence="2" type="ORF">SEA_CHRIS_45</name>
</gene>
<accession>A0A6M3SXH4</accession>
<name>A0A6M3SXH4_9CAUD</name>
<proteinExistence type="predicted"/>
<organism evidence="2 3">
    <name type="scientific">Mycobacterium phage Chris</name>
    <dbReference type="NCBI Taxonomy" id="2725626"/>
    <lineage>
        <taxon>Viruses</taxon>
        <taxon>Duplodnaviria</taxon>
        <taxon>Heunggongvirae</taxon>
        <taxon>Uroviricota</taxon>
        <taxon>Caudoviricetes</taxon>
        <taxon>Weiservirinae</taxon>
        <taxon>Anayavirus</taxon>
        <taxon>Anayavirus chris</taxon>
    </lineage>
</organism>
<evidence type="ECO:0000256" key="1">
    <source>
        <dbReference type="SAM" id="MobiDB-lite"/>
    </source>
</evidence>
<protein>
    <submittedName>
        <fullName evidence="2">Immunity repressor</fullName>
    </submittedName>
</protein>
<dbReference type="EMBL" id="MT310860">
    <property type="protein sequence ID" value="QJD50447.1"/>
    <property type="molecule type" value="Genomic_DNA"/>
</dbReference>
<sequence length="125" mass="13773">MDDSDKSLAAVLGYLVGRPLKLREILEALQMSRSRYYVQIEDGTLIRPDNLVRAANNLGINAVDLLARFSLISNEDVIDYAANLQGAVNPSRRTTEGTVQTMTPTATKPRRRLSDLSVRRGATAL</sequence>
<keyword evidence="3" id="KW-1185">Reference proteome</keyword>
<feature type="compositionally biased region" description="Polar residues" evidence="1">
    <location>
        <begin position="90"/>
        <end position="106"/>
    </location>
</feature>
<feature type="region of interest" description="Disordered" evidence="1">
    <location>
        <begin position="90"/>
        <end position="112"/>
    </location>
</feature>
<dbReference type="GeneID" id="60324396"/>
<dbReference type="RefSeq" id="YP_009952933.1">
    <property type="nucleotide sequence ID" value="NC_051617.1"/>
</dbReference>
<evidence type="ECO:0000313" key="3">
    <source>
        <dbReference type="Proteomes" id="UP000501603"/>
    </source>
</evidence>
<evidence type="ECO:0000313" key="2">
    <source>
        <dbReference type="EMBL" id="QJD50447.1"/>
    </source>
</evidence>
<dbReference type="Proteomes" id="UP000501603">
    <property type="component" value="Segment"/>
</dbReference>
<reference evidence="2 3" key="1">
    <citation type="submission" date="2020-04" db="EMBL/GenBank/DDBJ databases">
        <authorList>
            <person name="Davenport L."/>
            <person name="Mcconahy L."/>
            <person name="Chen A."/>
            <person name="Cottrell A."/>
            <person name="Drouin R."/>
            <person name="Erdman M."/>
            <person name="Goranson S."/>
            <person name="Harrington A."/>
            <person name="Hecht A."/>
            <person name="Ramos M."/>
            <person name="Schutt J."/>
            <person name="Hayes S.G."/>
            <person name="Haydock J."/>
            <person name="Ettinger A.-S.H."/>
            <person name="Anders K.R."/>
            <person name="Garlena R.A."/>
            <person name="Russell D.A."/>
            <person name="Pope W.H."/>
            <person name="Jacobs-Sera D."/>
            <person name="Hatfull G.F."/>
        </authorList>
    </citation>
    <scope>NUCLEOTIDE SEQUENCE [LARGE SCALE GENOMIC DNA]</scope>
</reference>